<accession>A0A512DZE4</accession>
<dbReference type="PANTHER" id="PTHR34478:SF2">
    <property type="entry name" value="MEMBRANE PROTEIN"/>
    <property type="match status" value="1"/>
</dbReference>
<proteinExistence type="inferred from homology"/>
<protein>
    <submittedName>
        <fullName evidence="7">LemA family protein</fullName>
    </submittedName>
</protein>
<evidence type="ECO:0000313" key="7">
    <source>
        <dbReference type="EMBL" id="GEO41570.1"/>
    </source>
</evidence>
<dbReference type="Gene3D" id="1.20.1440.20">
    <property type="entry name" value="LemA-like domain"/>
    <property type="match status" value="1"/>
</dbReference>
<dbReference type="PANTHER" id="PTHR34478">
    <property type="entry name" value="PROTEIN LEMA"/>
    <property type="match status" value="1"/>
</dbReference>
<dbReference type="Proteomes" id="UP000321523">
    <property type="component" value="Unassembled WGS sequence"/>
</dbReference>
<sequence>MNTWIPWIIGAAVVVYLIYLYNGLVTLRNRVRNAWSQIDVQLKRRHDLIPNIVASVKGYMAHERGLFETITRAREKAVAAGSNVPARAAAEAVLDRSLHSLFALAESTPQLQASVNMLALQEELSSTENRIAFARQHYNDAVLAYNTALSTVPSVFIARAFAFQPDTLYEVSDMREREPVTVSF</sequence>
<comment type="subcellular location">
    <subcellularLocation>
        <location evidence="1">Membrane</location>
        <topology evidence="1">Single-pass membrane protein</topology>
    </subcellularLocation>
</comment>
<keyword evidence="4 6" id="KW-1133">Transmembrane helix</keyword>
<keyword evidence="5 6" id="KW-0472">Membrane</keyword>
<dbReference type="SUPFAM" id="SSF140478">
    <property type="entry name" value="LemA-like"/>
    <property type="match status" value="1"/>
</dbReference>
<comment type="similarity">
    <text evidence="2">Belongs to the LemA family.</text>
</comment>
<dbReference type="InterPro" id="IPR023353">
    <property type="entry name" value="LemA-like_dom_sf"/>
</dbReference>
<evidence type="ECO:0000313" key="8">
    <source>
        <dbReference type="Proteomes" id="UP000321523"/>
    </source>
</evidence>
<evidence type="ECO:0000256" key="5">
    <source>
        <dbReference type="ARBA" id="ARBA00023136"/>
    </source>
</evidence>
<keyword evidence="3 6" id="KW-0812">Transmembrane</keyword>
<evidence type="ECO:0000256" key="4">
    <source>
        <dbReference type="ARBA" id="ARBA00022989"/>
    </source>
</evidence>
<reference evidence="7 8" key="1">
    <citation type="submission" date="2019-07" db="EMBL/GenBank/DDBJ databases">
        <title>Whole genome shotgun sequence of Skermanella aerolata NBRC 106429.</title>
        <authorList>
            <person name="Hosoyama A."/>
            <person name="Uohara A."/>
            <person name="Ohji S."/>
            <person name="Ichikawa N."/>
        </authorList>
    </citation>
    <scope>NUCLEOTIDE SEQUENCE [LARGE SCALE GENOMIC DNA]</scope>
    <source>
        <strain evidence="7 8">NBRC 106429</strain>
    </source>
</reference>
<dbReference type="RefSeq" id="WP_044432806.1">
    <property type="nucleotide sequence ID" value="NZ_BJYZ01000029.1"/>
</dbReference>
<gene>
    <name evidence="7" type="ORF">SAE02_57180</name>
</gene>
<name>A0A512DZE4_9PROT</name>
<organism evidence="7 8">
    <name type="scientific">Skermanella aerolata</name>
    <dbReference type="NCBI Taxonomy" id="393310"/>
    <lineage>
        <taxon>Bacteria</taxon>
        <taxon>Pseudomonadati</taxon>
        <taxon>Pseudomonadota</taxon>
        <taxon>Alphaproteobacteria</taxon>
        <taxon>Rhodospirillales</taxon>
        <taxon>Azospirillaceae</taxon>
        <taxon>Skermanella</taxon>
    </lineage>
</organism>
<evidence type="ECO:0000256" key="2">
    <source>
        <dbReference type="ARBA" id="ARBA00008854"/>
    </source>
</evidence>
<dbReference type="InterPro" id="IPR007156">
    <property type="entry name" value="MamQ_LemA"/>
</dbReference>
<evidence type="ECO:0000256" key="1">
    <source>
        <dbReference type="ARBA" id="ARBA00004167"/>
    </source>
</evidence>
<evidence type="ECO:0000256" key="6">
    <source>
        <dbReference type="SAM" id="Phobius"/>
    </source>
</evidence>
<feature type="transmembrane region" description="Helical" evidence="6">
    <location>
        <begin position="6"/>
        <end position="27"/>
    </location>
</feature>
<comment type="caution">
    <text evidence="7">The sequence shown here is derived from an EMBL/GenBank/DDBJ whole genome shotgun (WGS) entry which is preliminary data.</text>
</comment>
<dbReference type="OrthoDB" id="9804152at2"/>
<dbReference type="AlphaFoldDB" id="A0A512DZE4"/>
<dbReference type="Pfam" id="PF04011">
    <property type="entry name" value="LemA"/>
    <property type="match status" value="1"/>
</dbReference>
<keyword evidence="8" id="KW-1185">Reference proteome</keyword>
<evidence type="ECO:0000256" key="3">
    <source>
        <dbReference type="ARBA" id="ARBA00022692"/>
    </source>
</evidence>
<dbReference type="EMBL" id="BJYZ01000029">
    <property type="protein sequence ID" value="GEO41570.1"/>
    <property type="molecule type" value="Genomic_DNA"/>
</dbReference>
<dbReference type="GO" id="GO:0016020">
    <property type="term" value="C:membrane"/>
    <property type="evidence" value="ECO:0007669"/>
    <property type="project" value="UniProtKB-SubCell"/>
</dbReference>